<dbReference type="InterPro" id="IPR050628">
    <property type="entry name" value="SNF2_RAD54_helicase_TF"/>
</dbReference>
<dbReference type="Gene3D" id="3.40.50.150">
    <property type="entry name" value="Vaccinia Virus protein VP39"/>
    <property type="match status" value="1"/>
</dbReference>
<keyword evidence="2" id="KW-0680">Restriction system</keyword>
<dbReference type="InterPro" id="IPR029063">
    <property type="entry name" value="SAM-dependent_MTases_sf"/>
</dbReference>
<keyword evidence="7" id="KW-0808">Transferase</keyword>
<evidence type="ECO:0000259" key="5">
    <source>
        <dbReference type="PROSITE" id="PS51192"/>
    </source>
</evidence>
<dbReference type="SUPFAM" id="SSF53335">
    <property type="entry name" value="S-adenosyl-L-methionine-dependent methyltransferases"/>
    <property type="match status" value="1"/>
</dbReference>
<sequence length="1009" mass="118519">MKYNINHEIIPQSERKAVNEKLLYLIENNLFEQFGLIKTDIFNAFTGEGGLHGLNFKEYDSFHHYTKAKKEIENGQFFTPHLLAKFLIDCLKPNKHDLVADLTCGMGNFFNYMPNEVNVYGNELDIKAYKVARFLYPDANITNQDIRLYSPDISFDIVLGNPPFNLRWKVDNNEYLSQLYYCMKSYDLMNPGGIMALIVPKSFLNDDFSDGGMINEIEQKFNFICQFLLPVDSFKHNGVNHYETKIMIFQKKSEHIAEKPFDMSFVDVEINEKGSAFVYQSFIAPLLDEKQKARLQLTLEIANGNQDDKDFRYKVNKLLFDIKRNPKIEKYYSKCKQYVNRYYTQTIPEGMDYSEWQKIKVTKNKVIRYLKNTLNKQHPKAEKEMTKLVKTRYGLKLKAYSRKQQMYLNRLNSTKEMTFNQMLYQDQYPFTDRTYAKLYAKKKKQLQQQSRPFSEVRPDKTVTEFLDHLVIHDSENREEIRLNDIQKQDTAKMLCKNFGYLQWGTGSGKSISAVAQMLYRMQFNNVRNIFLIAPAIAINNNWNDILKSYGFNFIRINSLKDIRAIQKGQIVIMTFNMLVKYERFIKRYIKMQGQKVMLVLDEADSIANPSSKRTKAVLNCFRRVKYKLLTSATSTRNNIPESFTAFELLYNNSYNMLCEASSLFVEDKQIKEITKKDNEKYYLKPFPPFKKGHTLFKRCFSPEKATVFGIGKQNQDIYNSEHLKELINKTMITRTFEEVAGKDIYEIKQGICSFNDHEKELYSIIIKEFYRLSYMYKSTGNARKDSLLKIINQLNSLLKACVIPNTFKEYKSSQMPSKARQMLSKLDEWENERIAIGCTHIKTVNIYARYIQERFPGRPLFIITGDKVTLNKRKEIIRQLKASKNGILICTQQSLSSSMNIDFINRVLLLELQWNFAAMHQFFARFVRYTSTEQKEIHFLTVENSVESNLLKLVMTKEKLNSFMKNDDLSEDEIQQRFGIDFDLLNMLLTKEHDEQGNSYISWGNQLVS</sequence>
<dbReference type="InterPro" id="IPR001650">
    <property type="entry name" value="Helicase_C-like"/>
</dbReference>
<dbReference type="PANTHER" id="PTHR45626">
    <property type="entry name" value="TRANSCRIPTION TERMINATION FACTOR 2-RELATED"/>
    <property type="match status" value="1"/>
</dbReference>
<keyword evidence="7" id="KW-0489">Methyltransferase</keyword>
<dbReference type="PROSITE" id="PS51194">
    <property type="entry name" value="HELICASE_CTER"/>
    <property type="match status" value="1"/>
</dbReference>
<dbReference type="InterPro" id="IPR011545">
    <property type="entry name" value="DEAD/DEAH_box_helicase_dom"/>
</dbReference>
<dbReference type="GO" id="GO:0009307">
    <property type="term" value="P:DNA restriction-modification system"/>
    <property type="evidence" value="ECO:0007669"/>
    <property type="project" value="UniProtKB-KW"/>
</dbReference>
<dbReference type="PRINTS" id="PR00507">
    <property type="entry name" value="N12N6MTFRASE"/>
</dbReference>
<geneLocation type="plasmid" evidence="7">
    <name>pCR6</name>
</geneLocation>
<dbReference type="CDD" id="cd02440">
    <property type="entry name" value="AdoMet_MTases"/>
    <property type="match status" value="1"/>
</dbReference>
<keyword evidence="4" id="KW-0067">ATP-binding</keyword>
<dbReference type="AlphaFoldDB" id="A0A7T7GQG6"/>
<dbReference type="PROSITE" id="PS00092">
    <property type="entry name" value="N6_MTASE"/>
    <property type="match status" value="1"/>
</dbReference>
<keyword evidence="7" id="KW-0614">Plasmid</keyword>
<dbReference type="InterPro" id="IPR002052">
    <property type="entry name" value="DNA_methylase_N6_adenine_CS"/>
</dbReference>
<dbReference type="SMART" id="SM00487">
    <property type="entry name" value="DEXDc"/>
    <property type="match status" value="1"/>
</dbReference>
<dbReference type="InterPro" id="IPR003356">
    <property type="entry name" value="DNA_methylase_A-5"/>
</dbReference>
<dbReference type="Pfam" id="PF00270">
    <property type="entry name" value="DEAD"/>
    <property type="match status" value="1"/>
</dbReference>
<dbReference type="GO" id="GO:0008170">
    <property type="term" value="F:N-methyltransferase activity"/>
    <property type="evidence" value="ECO:0007669"/>
    <property type="project" value="InterPro"/>
</dbReference>
<protein>
    <submittedName>
        <fullName evidence="7">N-6 DNA methylase</fullName>
    </submittedName>
</protein>
<dbReference type="InterPro" id="IPR014001">
    <property type="entry name" value="Helicase_ATP-bd"/>
</dbReference>
<evidence type="ECO:0000259" key="6">
    <source>
        <dbReference type="PROSITE" id="PS51194"/>
    </source>
</evidence>
<dbReference type="SMART" id="SM00490">
    <property type="entry name" value="HELICc"/>
    <property type="match status" value="1"/>
</dbReference>
<name>A0A7T7GQG6_BACLI</name>
<keyword evidence="3" id="KW-0378">Hydrolase</keyword>
<keyword evidence="1" id="KW-0547">Nucleotide-binding</keyword>
<dbReference type="GO" id="GO:0005524">
    <property type="term" value="F:ATP binding"/>
    <property type="evidence" value="ECO:0007669"/>
    <property type="project" value="UniProtKB-KW"/>
</dbReference>
<dbReference type="GO" id="GO:0003677">
    <property type="term" value="F:DNA binding"/>
    <property type="evidence" value="ECO:0007669"/>
    <property type="project" value="InterPro"/>
</dbReference>
<proteinExistence type="predicted"/>
<feature type="domain" description="Helicase C-terminal" evidence="6">
    <location>
        <begin position="818"/>
        <end position="975"/>
    </location>
</feature>
<dbReference type="RefSeq" id="WP_025810892.1">
    <property type="nucleotide sequence ID" value="NZ_CAJCKC010000033.1"/>
</dbReference>
<dbReference type="GO" id="GO:0006281">
    <property type="term" value="P:DNA repair"/>
    <property type="evidence" value="ECO:0007669"/>
    <property type="project" value="TreeGrafter"/>
</dbReference>
<evidence type="ECO:0000256" key="2">
    <source>
        <dbReference type="ARBA" id="ARBA00022747"/>
    </source>
</evidence>
<evidence type="ECO:0000256" key="1">
    <source>
        <dbReference type="ARBA" id="ARBA00022741"/>
    </source>
</evidence>
<dbReference type="EMBL" id="MT801087">
    <property type="protein sequence ID" value="QQM12340.1"/>
    <property type="molecule type" value="Genomic_DNA"/>
</dbReference>
<dbReference type="InterPro" id="IPR027417">
    <property type="entry name" value="P-loop_NTPase"/>
</dbReference>
<reference evidence="7" key="1">
    <citation type="submission" date="2020-07" db="EMBL/GenBank/DDBJ databases">
        <authorList>
            <person name="Arora P.K. Sr."/>
        </authorList>
    </citation>
    <scope>NUCLEOTIDE SEQUENCE</scope>
    <source>
        <strain evidence="7">KNP</strain>
        <plasmid evidence="7">pCR6</plasmid>
    </source>
</reference>
<dbReference type="PROSITE" id="PS51192">
    <property type="entry name" value="HELICASE_ATP_BIND_1"/>
    <property type="match status" value="1"/>
</dbReference>
<dbReference type="SUPFAM" id="SSF52540">
    <property type="entry name" value="P-loop containing nucleoside triphosphate hydrolases"/>
    <property type="match status" value="2"/>
</dbReference>
<organism evidence="7">
    <name type="scientific">Bacillus licheniformis</name>
    <dbReference type="NCBI Taxonomy" id="1402"/>
    <lineage>
        <taxon>Bacteria</taxon>
        <taxon>Bacillati</taxon>
        <taxon>Bacillota</taxon>
        <taxon>Bacilli</taxon>
        <taxon>Bacillales</taxon>
        <taxon>Bacillaceae</taxon>
        <taxon>Bacillus</taxon>
    </lineage>
</organism>
<dbReference type="Gene3D" id="3.40.50.300">
    <property type="entry name" value="P-loop containing nucleotide triphosphate hydrolases"/>
    <property type="match status" value="2"/>
</dbReference>
<dbReference type="Pfam" id="PF00271">
    <property type="entry name" value="Helicase_C"/>
    <property type="match status" value="1"/>
</dbReference>
<evidence type="ECO:0000313" key="7">
    <source>
        <dbReference type="EMBL" id="QQM12340.1"/>
    </source>
</evidence>
<feature type="domain" description="Helicase ATP-binding" evidence="5">
    <location>
        <begin position="490"/>
        <end position="652"/>
    </location>
</feature>
<dbReference type="GO" id="GO:0032259">
    <property type="term" value="P:methylation"/>
    <property type="evidence" value="ECO:0007669"/>
    <property type="project" value="UniProtKB-KW"/>
</dbReference>
<dbReference type="GO" id="GO:0016787">
    <property type="term" value="F:hydrolase activity"/>
    <property type="evidence" value="ECO:0007669"/>
    <property type="project" value="UniProtKB-KW"/>
</dbReference>
<evidence type="ECO:0000256" key="4">
    <source>
        <dbReference type="ARBA" id="ARBA00022840"/>
    </source>
</evidence>
<accession>A0A7T7GQG6</accession>
<dbReference type="GO" id="GO:0008094">
    <property type="term" value="F:ATP-dependent activity, acting on DNA"/>
    <property type="evidence" value="ECO:0007669"/>
    <property type="project" value="TreeGrafter"/>
</dbReference>
<dbReference type="Pfam" id="PF02384">
    <property type="entry name" value="N6_Mtase"/>
    <property type="match status" value="1"/>
</dbReference>
<evidence type="ECO:0000256" key="3">
    <source>
        <dbReference type="ARBA" id="ARBA00022801"/>
    </source>
</evidence>